<feature type="transmembrane region" description="Helical" evidence="2">
    <location>
        <begin position="218"/>
        <end position="241"/>
    </location>
</feature>
<accession>A0ABX8TY52</accession>
<evidence type="ECO:0000256" key="1">
    <source>
        <dbReference type="SAM" id="MobiDB-lite"/>
    </source>
</evidence>
<keyword evidence="2" id="KW-1133">Transmembrane helix</keyword>
<sequence length="465" mass="49640">MTITQPPPPAPPPAPPVVAPAAPPPRRRSVPGRVRTLTGATVAAIALLFTALAVGSSSARDGLQVIGRDAGPQVVATAGLYLALSDMDAQVANALLMGNGYADRRAGALARYESRRSEANQALLKAFQLSGDDPAERRTVQSVLDGLGRYERLAGQALLLDERAGHAPGPPPAEVVATYRQATDLMRMVLLPQAYNLTLENGTIVRRTYDDKAFMLPLLRAAVVVAGLLALGCLLALQIFLARRFRRVFGPALLVATVTTAVALLFGTNVLSQDEDALREAKKSSFDSVLTLARTRAISNSMQGDQSRYLLDKERADTYEHTFLDKSQSLFYVPAGNLETYQAKVTQGETKVLGLLGPELVGPRGRDVAAAFARFQAADAGLRKLALAGRVNGAVAARLTTAAQSFDAYDRAVVALAAQHEAAFERAVGRGENALDNLWRLLPFAIGGIGVLLIAGVWPRLKEYR</sequence>
<dbReference type="RefSeq" id="WP_157383284.1">
    <property type="nucleotide sequence ID" value="NZ_CP068985.1"/>
</dbReference>
<name>A0ABX8TY52_9ACTN</name>
<dbReference type="EMBL" id="CP068985">
    <property type="protein sequence ID" value="QYC39864.1"/>
    <property type="molecule type" value="Genomic_DNA"/>
</dbReference>
<keyword evidence="2" id="KW-0472">Membrane</keyword>
<feature type="region of interest" description="Disordered" evidence="1">
    <location>
        <begin position="1"/>
        <end position="31"/>
    </location>
</feature>
<feature type="transmembrane region" description="Helical" evidence="2">
    <location>
        <begin position="36"/>
        <end position="55"/>
    </location>
</feature>
<feature type="transmembrane region" description="Helical" evidence="2">
    <location>
        <begin position="248"/>
        <end position="266"/>
    </location>
</feature>
<reference evidence="3 4" key="1">
    <citation type="journal article" date="2021" name="ACS Chem. Biol.">
        <title>Genomic-Led Discovery of a Novel Glycopeptide Antibiotic by Nonomuraea coxensis DSM 45129.</title>
        <authorList>
            <person name="Yushchuk O."/>
            <person name="Vior N.M."/>
            <person name="Andreo-Vidal A."/>
            <person name="Berini F."/>
            <person name="Ruckert C."/>
            <person name="Busche T."/>
            <person name="Binda E."/>
            <person name="Kalinowski J."/>
            <person name="Truman A.W."/>
            <person name="Marinelli F."/>
        </authorList>
    </citation>
    <scope>NUCLEOTIDE SEQUENCE [LARGE SCALE GENOMIC DNA]</scope>
    <source>
        <strain evidence="3 4">DSM 45129</strain>
    </source>
</reference>
<keyword evidence="2" id="KW-0812">Transmembrane</keyword>
<feature type="compositionally biased region" description="Pro residues" evidence="1">
    <location>
        <begin position="1"/>
        <end position="24"/>
    </location>
</feature>
<evidence type="ECO:0000313" key="3">
    <source>
        <dbReference type="EMBL" id="QYC39864.1"/>
    </source>
</evidence>
<feature type="transmembrane region" description="Helical" evidence="2">
    <location>
        <begin position="438"/>
        <end position="458"/>
    </location>
</feature>
<evidence type="ECO:0008006" key="5">
    <source>
        <dbReference type="Google" id="ProtNLM"/>
    </source>
</evidence>
<protein>
    <recommendedName>
        <fullName evidence="5">Secreted protein</fullName>
    </recommendedName>
</protein>
<proteinExistence type="predicted"/>
<keyword evidence="4" id="KW-1185">Reference proteome</keyword>
<organism evidence="3 4">
    <name type="scientific">Nonomuraea coxensis DSM 45129</name>
    <dbReference type="NCBI Taxonomy" id="1122611"/>
    <lineage>
        <taxon>Bacteria</taxon>
        <taxon>Bacillati</taxon>
        <taxon>Actinomycetota</taxon>
        <taxon>Actinomycetes</taxon>
        <taxon>Streptosporangiales</taxon>
        <taxon>Streptosporangiaceae</taxon>
        <taxon>Nonomuraea</taxon>
    </lineage>
</organism>
<gene>
    <name evidence="3" type="ORF">Nocox_11225</name>
</gene>
<dbReference type="Proteomes" id="UP000824681">
    <property type="component" value="Chromosome"/>
</dbReference>
<evidence type="ECO:0000313" key="4">
    <source>
        <dbReference type="Proteomes" id="UP000824681"/>
    </source>
</evidence>
<evidence type="ECO:0000256" key="2">
    <source>
        <dbReference type="SAM" id="Phobius"/>
    </source>
</evidence>